<proteinExistence type="predicted"/>
<dbReference type="EMBL" id="CP012900">
    <property type="protein sequence ID" value="ALJ29065.1"/>
    <property type="molecule type" value="Genomic_DNA"/>
</dbReference>
<dbReference type="PATRIC" id="fig|128780.6.peg.2732"/>
<evidence type="ECO:0000313" key="3">
    <source>
        <dbReference type="Proteomes" id="UP000061010"/>
    </source>
</evidence>
<keyword evidence="3" id="KW-1185">Reference proteome</keyword>
<dbReference type="AlphaFoldDB" id="A0A0S1B227"/>
<evidence type="ECO:0000256" key="1">
    <source>
        <dbReference type="SAM" id="MobiDB-lite"/>
    </source>
</evidence>
<gene>
    <name evidence="2" type="ORF">AOT14_27060</name>
</gene>
<protein>
    <submittedName>
        <fullName evidence="2">Uncharacterized protein</fullName>
    </submittedName>
</protein>
<dbReference type="KEGG" id="sacz:AOT14_27060"/>
<feature type="region of interest" description="Disordered" evidence="1">
    <location>
        <begin position="48"/>
        <end position="73"/>
    </location>
</feature>
<dbReference type="Proteomes" id="UP000061010">
    <property type="component" value="Chromosome"/>
</dbReference>
<reference evidence="2 3" key="1">
    <citation type="journal article" date="2015" name="Genome Announc.">
        <title>Complete Genome Sequencing of Stenotrophomonas acidaminiphila ZAC14D2_NAIMI4_2, a Multidrug-Resistant Strain Isolated from Sediments of a Polluted River in Mexico, Uncovers New Antibiotic Resistance Genes and a Novel Class-II Lasso Peptide Biosynthesis Gene Cluster.</title>
        <authorList>
            <person name="Vinuesa P."/>
            <person name="Ochoa-Sanchez L.E."/>
        </authorList>
    </citation>
    <scope>NUCLEOTIDE SEQUENCE [LARGE SCALE GENOMIC DNA]</scope>
    <source>
        <strain evidence="2 3">ZAC14D2_NAIMI4_2</strain>
    </source>
</reference>
<name>A0A0S1B227_9GAMM</name>
<feature type="compositionally biased region" description="Low complexity" evidence="1">
    <location>
        <begin position="48"/>
        <end position="68"/>
    </location>
</feature>
<feature type="region of interest" description="Disordered" evidence="1">
    <location>
        <begin position="115"/>
        <end position="135"/>
    </location>
</feature>
<evidence type="ECO:0000313" key="2">
    <source>
        <dbReference type="EMBL" id="ALJ29065.1"/>
    </source>
</evidence>
<accession>A0A0S1B227</accession>
<organism evidence="2 3">
    <name type="scientific">Stenotrophomonas acidaminiphila</name>
    <dbReference type="NCBI Taxonomy" id="128780"/>
    <lineage>
        <taxon>Bacteria</taxon>
        <taxon>Pseudomonadati</taxon>
        <taxon>Pseudomonadota</taxon>
        <taxon>Gammaproteobacteria</taxon>
        <taxon>Lysobacterales</taxon>
        <taxon>Lysobacteraceae</taxon>
        <taxon>Stenotrophomonas</taxon>
    </lineage>
</organism>
<sequence length="135" mass="14147">MHHLLQQCCLPALAHLRNGLRAPLWVLMALCLMLGPAGTQPAAAARLAMAAAAGAGEEAPAGGSAEQETPAKLRRVTTLQVPRAACLRAAPPRPVARTVDMAAYLQPLRPGALPVPPTALPAHWRSQRSQAPPPR</sequence>